<organism evidence="2 3">
    <name type="scientific">Sinanodonta woodiana</name>
    <name type="common">Chinese pond mussel</name>
    <name type="synonym">Anodonta woodiana</name>
    <dbReference type="NCBI Taxonomy" id="1069815"/>
    <lineage>
        <taxon>Eukaryota</taxon>
        <taxon>Metazoa</taxon>
        <taxon>Spiralia</taxon>
        <taxon>Lophotrochozoa</taxon>
        <taxon>Mollusca</taxon>
        <taxon>Bivalvia</taxon>
        <taxon>Autobranchia</taxon>
        <taxon>Heteroconchia</taxon>
        <taxon>Palaeoheterodonta</taxon>
        <taxon>Unionida</taxon>
        <taxon>Unionoidea</taxon>
        <taxon>Unionidae</taxon>
        <taxon>Unioninae</taxon>
        <taxon>Sinanodonta</taxon>
    </lineage>
</organism>
<feature type="compositionally biased region" description="Polar residues" evidence="1">
    <location>
        <begin position="170"/>
        <end position="185"/>
    </location>
</feature>
<reference evidence="2 3" key="1">
    <citation type="submission" date="2024-11" db="EMBL/GenBank/DDBJ databases">
        <title>Chromosome-level genome assembly of the freshwater bivalve Anodonta woodiana.</title>
        <authorList>
            <person name="Chen X."/>
        </authorList>
    </citation>
    <scope>NUCLEOTIDE SEQUENCE [LARGE SCALE GENOMIC DNA]</scope>
    <source>
        <strain evidence="2">MN2024</strain>
        <tissue evidence="2">Gills</tissue>
    </source>
</reference>
<accession>A0ABD3WEI8</accession>
<sequence length="296" mass="33378">MAVTVREDGMSADSNNNKKDSSHEYNLHLDRQLQNKLLQADEVLDQDQNYVKLGNNFTGSNNCNGKSNKTIEFHDGISGWISDQKVVPRKVDKESKPTNKDNFIYPWRDSKRQQENFVFQHYADIRKYIEQYRSLNCCHISSSPYPPGETRKLAFQHSAPPQPSPYQQSVWNGHTTPPASTPNSYQYARRENSLTANLSTNVTPCSCIRCSKTGNYQKPGSASQAHRYRLTSVYNPVSNTQSDSRSDIQSDSEKGERCQTPRINSGIHSFGRTAGRAPGKSASSNFKPYPLQALTM</sequence>
<feature type="region of interest" description="Disordered" evidence="1">
    <location>
        <begin position="1"/>
        <end position="22"/>
    </location>
</feature>
<keyword evidence="3" id="KW-1185">Reference proteome</keyword>
<proteinExistence type="predicted"/>
<feature type="region of interest" description="Disordered" evidence="1">
    <location>
        <begin position="149"/>
        <end position="185"/>
    </location>
</feature>
<dbReference type="AlphaFoldDB" id="A0ABD3WEI8"/>
<gene>
    <name evidence="2" type="ORF">ACJMK2_039892</name>
</gene>
<dbReference type="EMBL" id="JBJQND010000007">
    <property type="protein sequence ID" value="KAL3871920.1"/>
    <property type="molecule type" value="Genomic_DNA"/>
</dbReference>
<evidence type="ECO:0000313" key="2">
    <source>
        <dbReference type="EMBL" id="KAL3871920.1"/>
    </source>
</evidence>
<comment type="caution">
    <text evidence="2">The sequence shown here is derived from an EMBL/GenBank/DDBJ whole genome shotgun (WGS) entry which is preliminary data.</text>
</comment>
<name>A0ABD3WEI8_SINWO</name>
<feature type="compositionally biased region" description="Basic and acidic residues" evidence="1">
    <location>
        <begin position="244"/>
        <end position="259"/>
    </location>
</feature>
<evidence type="ECO:0000256" key="1">
    <source>
        <dbReference type="SAM" id="MobiDB-lite"/>
    </source>
</evidence>
<evidence type="ECO:0000313" key="3">
    <source>
        <dbReference type="Proteomes" id="UP001634394"/>
    </source>
</evidence>
<protein>
    <submittedName>
        <fullName evidence="2">Uncharacterized protein</fullName>
    </submittedName>
</protein>
<dbReference type="Proteomes" id="UP001634394">
    <property type="component" value="Unassembled WGS sequence"/>
</dbReference>
<feature type="region of interest" description="Disordered" evidence="1">
    <location>
        <begin position="234"/>
        <end position="296"/>
    </location>
</feature>